<evidence type="ECO:0000256" key="1">
    <source>
        <dbReference type="SAM" id="MobiDB-lite"/>
    </source>
</evidence>
<feature type="transmembrane region" description="Helical" evidence="2">
    <location>
        <begin position="210"/>
        <end position="232"/>
    </location>
</feature>
<feature type="region of interest" description="Disordered" evidence="1">
    <location>
        <begin position="173"/>
        <end position="202"/>
    </location>
</feature>
<dbReference type="RefSeq" id="WP_307105925.1">
    <property type="nucleotide sequence ID" value="NZ_JAUTAS010000001.1"/>
</dbReference>
<gene>
    <name evidence="3" type="ORF">QE424_000374</name>
</gene>
<sequence length="333" mass="34765">MTAVNAPVSSTAAGALSAFLRGVERRALVVAELQCGDPTVAEQALVAVMRAFAGIASDVPMAQWPDRFWILLAHRTPIRMPAPGGQWAPGLAHLPSLAPPARLALLLRVGGGLDEAAAAQILDLPVADYQQALAQACPRDAQGHPDAAGWRALAEQVQQRLRDLPASRLQQLHQPAPAPAPGKGPASWRAPAPAEAAPRRTPVRRHNRRPLWRGLLILLVTIAVLLGGAAWWKHRSPALAPEASVPDGAVSTADPVRVEPLAAEDLPVTAPADPAHAASDAAMLADPDLMLARDADLYAWAAAGGPVPVDESQPQPSRPEPATAGLETAAADE</sequence>
<keyword evidence="2" id="KW-1133">Transmembrane helix</keyword>
<comment type="caution">
    <text evidence="3">The sequence shown here is derived from an EMBL/GenBank/DDBJ whole genome shotgun (WGS) entry which is preliminary data.</text>
</comment>
<reference evidence="3" key="1">
    <citation type="submission" date="2023-07" db="EMBL/GenBank/DDBJ databases">
        <title>Functional and genomic diversity of the sorghum phyllosphere microbiome.</title>
        <authorList>
            <person name="Shade A."/>
        </authorList>
    </citation>
    <scope>NUCLEOTIDE SEQUENCE</scope>
    <source>
        <strain evidence="3">SORGH_AS_0457</strain>
    </source>
</reference>
<evidence type="ECO:0000313" key="4">
    <source>
        <dbReference type="Proteomes" id="UP001226084"/>
    </source>
</evidence>
<dbReference type="Proteomes" id="UP001226084">
    <property type="component" value="Unassembled WGS sequence"/>
</dbReference>
<evidence type="ECO:0000313" key="3">
    <source>
        <dbReference type="EMBL" id="MDQ1107215.1"/>
    </source>
</evidence>
<feature type="compositionally biased region" description="Low complexity" evidence="1">
    <location>
        <begin position="183"/>
        <end position="200"/>
    </location>
</feature>
<accession>A0AAP5AGU5</accession>
<proteinExistence type="predicted"/>
<protein>
    <recommendedName>
        <fullName evidence="5">Transmembrane protein</fullName>
    </recommendedName>
</protein>
<dbReference type="EMBL" id="JAUTAS010000001">
    <property type="protein sequence ID" value="MDQ1107215.1"/>
    <property type="molecule type" value="Genomic_DNA"/>
</dbReference>
<keyword evidence="2" id="KW-0472">Membrane</keyword>
<organism evidence="3 4">
    <name type="scientific">Stenotrophomonas rhizophila</name>
    <dbReference type="NCBI Taxonomy" id="216778"/>
    <lineage>
        <taxon>Bacteria</taxon>
        <taxon>Pseudomonadati</taxon>
        <taxon>Pseudomonadota</taxon>
        <taxon>Gammaproteobacteria</taxon>
        <taxon>Lysobacterales</taxon>
        <taxon>Lysobacteraceae</taxon>
        <taxon>Stenotrophomonas</taxon>
    </lineage>
</organism>
<evidence type="ECO:0000256" key="2">
    <source>
        <dbReference type="SAM" id="Phobius"/>
    </source>
</evidence>
<dbReference type="AlphaFoldDB" id="A0AAP5AGU5"/>
<name>A0AAP5AGU5_9GAMM</name>
<evidence type="ECO:0008006" key="5">
    <source>
        <dbReference type="Google" id="ProtNLM"/>
    </source>
</evidence>
<keyword evidence="2" id="KW-0812">Transmembrane</keyword>
<feature type="region of interest" description="Disordered" evidence="1">
    <location>
        <begin position="305"/>
        <end position="333"/>
    </location>
</feature>